<comment type="caution">
    <text evidence="4">The sequence shown here is derived from an EMBL/GenBank/DDBJ whole genome shotgun (WGS) entry which is preliminary data.</text>
</comment>
<evidence type="ECO:0000256" key="1">
    <source>
        <dbReference type="ARBA" id="ARBA00006484"/>
    </source>
</evidence>
<dbReference type="InterPro" id="IPR013454">
    <property type="entry name" value="Bifunc_RhaD/ADH"/>
</dbReference>
<protein>
    <submittedName>
        <fullName evidence="4">Bifunctional rhamnulose-1-phosphate aldolase/short-chain dehydrogenase</fullName>
    </submittedName>
</protein>
<dbReference type="InterPro" id="IPR036409">
    <property type="entry name" value="Aldolase_II/adducin_N_sf"/>
</dbReference>
<dbReference type="FunFam" id="3.40.50.720:FF:000084">
    <property type="entry name" value="Short-chain dehydrogenase reductase"/>
    <property type="match status" value="1"/>
</dbReference>
<gene>
    <name evidence="4" type="ORF">C9E81_01175</name>
</gene>
<dbReference type="InterPro" id="IPR002347">
    <property type="entry name" value="SDR_fam"/>
</dbReference>
<evidence type="ECO:0000259" key="3">
    <source>
        <dbReference type="SMART" id="SM01007"/>
    </source>
</evidence>
<dbReference type="SMART" id="SM01007">
    <property type="entry name" value="Aldolase_II"/>
    <property type="match status" value="1"/>
</dbReference>
<name>A0A3M0MID1_9RHOB</name>
<accession>A0A3M0MID1</accession>
<dbReference type="OrthoDB" id="9774430at2"/>
<evidence type="ECO:0000313" key="4">
    <source>
        <dbReference type="EMBL" id="RMC37398.1"/>
    </source>
</evidence>
<dbReference type="InterPro" id="IPR036291">
    <property type="entry name" value="NAD(P)-bd_dom_sf"/>
</dbReference>
<keyword evidence="2" id="KW-0560">Oxidoreductase</keyword>
<evidence type="ECO:0000313" key="5">
    <source>
        <dbReference type="Proteomes" id="UP000273516"/>
    </source>
</evidence>
<dbReference type="SUPFAM" id="SSF51735">
    <property type="entry name" value="NAD(P)-binding Rossmann-fold domains"/>
    <property type="match status" value="1"/>
</dbReference>
<dbReference type="AlphaFoldDB" id="A0A3M0MID1"/>
<dbReference type="PANTHER" id="PTHR43669:SF8">
    <property type="entry name" value="SHORT-CHAIN TYPE DEHYDROGENASE_REDUCTASE-RELATED"/>
    <property type="match status" value="1"/>
</dbReference>
<dbReference type="NCBIfam" id="NF006189">
    <property type="entry name" value="PRK08324.1-3"/>
    <property type="match status" value="1"/>
</dbReference>
<dbReference type="PRINTS" id="PR00080">
    <property type="entry name" value="SDRFAMILY"/>
</dbReference>
<dbReference type="RefSeq" id="WP_122110486.1">
    <property type="nucleotide sequence ID" value="NZ_QOKZ01000001.1"/>
</dbReference>
<evidence type="ECO:0000256" key="2">
    <source>
        <dbReference type="ARBA" id="ARBA00023002"/>
    </source>
</evidence>
<reference evidence="4 5" key="1">
    <citation type="submission" date="2018-07" db="EMBL/GenBank/DDBJ databases">
        <authorList>
            <person name="Zhang Y."/>
            <person name="Wang L."/>
            <person name="Ma S."/>
        </authorList>
    </citation>
    <scope>NUCLEOTIDE SEQUENCE [LARGE SCALE GENOMIC DNA]</scope>
    <source>
        <strain evidence="4 5">4-2</strain>
    </source>
</reference>
<dbReference type="Pfam" id="PF00596">
    <property type="entry name" value="Aldolase_II"/>
    <property type="match status" value="1"/>
</dbReference>
<dbReference type="PANTHER" id="PTHR43669">
    <property type="entry name" value="5-KETO-D-GLUCONATE 5-REDUCTASE"/>
    <property type="match status" value="1"/>
</dbReference>
<sequence length="700" mass="76129">MTQTVAANRLENLWDDAKAASMSESEKLLYRSNLLGSDKRVTNYGGGNTSAKVMETDPLTGDQVEVLWVKGSGGDIGSMKMDGFATLYMDRLRALKGKYRGIEHEDEMVGYLPHCTFALNPRAASIDTPLHAYVPRKHVDHVHSDAIIAIAASVNSRELTAEIFGDEIGWLPWKKPGYELGLWLEKFATENPQAKGCVLESHGLFTWADDARDCYLTTLEIINKAAAWLEAKTADTAPFGGVKRPTLEPAQRREVAARLMPVIRGLISKERHKVGHFDDQPAVLEFVGSQMLETLAPLGTSCPDHFLRTKIRPLVVDFDPANPDLDKTIGGLADAVAAYRDDYAAYYDRCKHDDSPAMRDPNAVVYLVPGVGMITFALDKATARISGEFYVNAINVMRGASSVSTYQGLPEQEAFDIEYWLLEEAKLQRMPKPKSLAGRVALVTGGAGGIGAATAERFLREGACVMLADIDADALKEVHEGFAARHGKDVVRSVQMNVTDEHQVTGAYAAMAVEFGGIDILVSNAGIASSAPVEETSLALWNKNMDILSTGYFLVSREAFKNFRAQDIGGSVIFVASKNGLAASPNASAYCTAKAAEIHLARCLALEGAGAGIRVNVVNPDAVLRGSRIWEGEWLDQRASTYGTDKEGLEEMYRQRSMLKRSVLPEDIAEGAYFFASDLSAKSTGNILNVDAGNVQAFTR</sequence>
<dbReference type="Pfam" id="PF13561">
    <property type="entry name" value="adh_short_C2"/>
    <property type="match status" value="1"/>
</dbReference>
<comment type="similarity">
    <text evidence="1">Belongs to the short-chain dehydrogenases/reductases (SDR) family.</text>
</comment>
<dbReference type="PRINTS" id="PR00081">
    <property type="entry name" value="GDHRDH"/>
</dbReference>
<proteinExistence type="inferred from homology"/>
<dbReference type="GO" id="GO:0016491">
    <property type="term" value="F:oxidoreductase activity"/>
    <property type="evidence" value="ECO:0007669"/>
    <property type="project" value="UniProtKB-KW"/>
</dbReference>
<dbReference type="SUPFAM" id="SSF53639">
    <property type="entry name" value="AraD/HMP-PK domain-like"/>
    <property type="match status" value="1"/>
</dbReference>
<dbReference type="NCBIfam" id="TIGR02632">
    <property type="entry name" value="RhaD_aldol-ADH"/>
    <property type="match status" value="1"/>
</dbReference>
<organism evidence="4 5">
    <name type="scientific">Paracoccus alkanivorans</name>
    <dbReference type="NCBI Taxonomy" id="2116655"/>
    <lineage>
        <taxon>Bacteria</taxon>
        <taxon>Pseudomonadati</taxon>
        <taxon>Pseudomonadota</taxon>
        <taxon>Alphaproteobacteria</taxon>
        <taxon>Rhodobacterales</taxon>
        <taxon>Paracoccaceae</taxon>
        <taxon>Paracoccus</taxon>
    </lineage>
</organism>
<dbReference type="Gene3D" id="3.40.50.720">
    <property type="entry name" value="NAD(P)-binding Rossmann-like Domain"/>
    <property type="match status" value="1"/>
</dbReference>
<dbReference type="Proteomes" id="UP000273516">
    <property type="component" value="Unassembled WGS sequence"/>
</dbReference>
<feature type="domain" description="Class II aldolase/adducin N-terminal" evidence="3">
    <location>
        <begin position="27"/>
        <end position="229"/>
    </location>
</feature>
<dbReference type="EMBL" id="QOKZ01000001">
    <property type="protein sequence ID" value="RMC37398.1"/>
    <property type="molecule type" value="Genomic_DNA"/>
</dbReference>
<dbReference type="Gene3D" id="3.40.225.10">
    <property type="entry name" value="Class II aldolase/adducin N-terminal domain"/>
    <property type="match status" value="1"/>
</dbReference>
<dbReference type="InterPro" id="IPR001303">
    <property type="entry name" value="Aldolase_II/adducin_N"/>
</dbReference>
<keyword evidence="5" id="KW-1185">Reference proteome</keyword>